<keyword evidence="1 2" id="KW-0496">Mitochondrion</keyword>
<evidence type="ECO:0000313" key="2">
    <source>
        <dbReference type="EMBL" id="QVX31169.1"/>
    </source>
</evidence>
<dbReference type="GO" id="GO:0030964">
    <property type="term" value="C:NADH dehydrogenase complex"/>
    <property type="evidence" value="ECO:0007669"/>
    <property type="project" value="TreeGrafter"/>
</dbReference>
<name>A0A8E7IW02_9ANNE</name>
<sequence>MIYMFMMFMLTFMFPMLILSTSMLITMRSIKNREKQSPFECGFDPNKNARIPFSLRFFLLVVIFLVFDVEIVLLLPSPFLYMYFMSMKTLNTIIMFILILIMGLIHEWNEGSLEWTN</sequence>
<comment type="similarity">
    <text evidence="1">Belongs to the complex I subunit 3 family.</text>
</comment>
<dbReference type="PANTHER" id="PTHR11058:SF9">
    <property type="entry name" value="NADH-UBIQUINONE OXIDOREDUCTASE CHAIN 3"/>
    <property type="match status" value="1"/>
</dbReference>
<keyword evidence="1" id="KW-0472">Membrane</keyword>
<keyword evidence="1" id="KW-0249">Electron transport</keyword>
<dbReference type="PANTHER" id="PTHR11058">
    <property type="entry name" value="NADH-UBIQUINONE OXIDOREDUCTASE CHAIN 3"/>
    <property type="match status" value="1"/>
</dbReference>
<comment type="subcellular location">
    <subcellularLocation>
        <location evidence="1">Mitochondrion membrane</location>
        <topology evidence="1">Multi-pass membrane protein</topology>
    </subcellularLocation>
</comment>
<evidence type="ECO:0000256" key="1">
    <source>
        <dbReference type="RuleBase" id="RU003640"/>
    </source>
</evidence>
<organism evidence="2">
    <name type="scientific">Gesiella jameensis</name>
    <dbReference type="NCBI Taxonomy" id="1960709"/>
    <lineage>
        <taxon>Eukaryota</taxon>
        <taxon>Metazoa</taxon>
        <taxon>Spiralia</taxon>
        <taxon>Lophotrochozoa</taxon>
        <taxon>Annelida</taxon>
        <taxon>Polychaeta</taxon>
        <taxon>Errantia</taxon>
        <taxon>Phyllodocida</taxon>
        <taxon>Polynoidae</taxon>
        <taxon>Gesiella</taxon>
    </lineage>
</organism>
<protein>
    <recommendedName>
        <fullName evidence="1">NADH-ubiquinone oxidoreductase chain 3</fullName>
        <ecNumber evidence="1">7.1.1.2</ecNumber>
    </recommendedName>
</protein>
<keyword evidence="1" id="KW-0813">Transport</keyword>
<keyword evidence="1" id="KW-0520">NAD</keyword>
<accession>A0A8E7IW02</accession>
<geneLocation type="mitochondrion" evidence="2"/>
<feature type="transmembrane region" description="Helical" evidence="1">
    <location>
        <begin position="6"/>
        <end position="27"/>
    </location>
</feature>
<proteinExistence type="inferred from homology"/>
<comment type="function">
    <text evidence="1">Core subunit of the mitochondrial membrane respiratory chain NADH dehydrogenase (Complex I) which catalyzes electron transfer from NADH through the respiratory chain, using ubiquinone as an electron acceptor. Essential for the catalytic activity of complex I.</text>
</comment>
<dbReference type="Pfam" id="PF00507">
    <property type="entry name" value="Oxidored_q4"/>
    <property type="match status" value="1"/>
</dbReference>
<keyword evidence="1" id="KW-1278">Translocase</keyword>
<dbReference type="GO" id="GO:0031966">
    <property type="term" value="C:mitochondrial membrane"/>
    <property type="evidence" value="ECO:0007669"/>
    <property type="project" value="UniProtKB-SubCell"/>
</dbReference>
<keyword evidence="1" id="KW-1133">Transmembrane helix</keyword>
<keyword evidence="1" id="KW-0679">Respiratory chain</keyword>
<dbReference type="EMBL" id="MW794260">
    <property type="protein sequence ID" value="QVX31169.1"/>
    <property type="molecule type" value="Genomic_DNA"/>
</dbReference>
<dbReference type="EC" id="7.1.1.2" evidence="1"/>
<feature type="transmembrane region" description="Helical" evidence="1">
    <location>
        <begin position="81"/>
        <end position="105"/>
    </location>
</feature>
<feature type="transmembrane region" description="Helical" evidence="1">
    <location>
        <begin position="57"/>
        <end position="75"/>
    </location>
</feature>
<keyword evidence="1" id="KW-0830">Ubiquinone</keyword>
<dbReference type="InterPro" id="IPR000440">
    <property type="entry name" value="NADH_UbQ/plastoQ_OxRdtase_su3"/>
</dbReference>
<dbReference type="AlphaFoldDB" id="A0A8E7IW02"/>
<dbReference type="GO" id="GO:0008137">
    <property type="term" value="F:NADH dehydrogenase (ubiquinone) activity"/>
    <property type="evidence" value="ECO:0007669"/>
    <property type="project" value="UniProtKB-UniRule"/>
</dbReference>
<reference evidence="2" key="1">
    <citation type="journal article" date="2021" name="Sci. Rep.">
        <title>Morphological convergence and adaptation in cave and pelagic scale worms (Polynoidae, Annelida).</title>
        <authorList>
            <person name="Gonzalez B.C."/>
            <person name="Martinez A."/>
            <person name="Worsaae K."/>
            <person name="Osborn K.J."/>
        </authorList>
    </citation>
    <scope>NUCLEOTIDE SEQUENCE</scope>
</reference>
<keyword evidence="1" id="KW-0812">Transmembrane</keyword>
<comment type="catalytic activity">
    <reaction evidence="1">
        <text>a ubiquinone + NADH + 5 H(+)(in) = a ubiquinol + NAD(+) + 4 H(+)(out)</text>
        <dbReference type="Rhea" id="RHEA:29091"/>
        <dbReference type="Rhea" id="RHEA-COMP:9565"/>
        <dbReference type="Rhea" id="RHEA-COMP:9566"/>
        <dbReference type="ChEBI" id="CHEBI:15378"/>
        <dbReference type="ChEBI" id="CHEBI:16389"/>
        <dbReference type="ChEBI" id="CHEBI:17976"/>
        <dbReference type="ChEBI" id="CHEBI:57540"/>
        <dbReference type="ChEBI" id="CHEBI:57945"/>
        <dbReference type="EC" id="7.1.1.2"/>
    </reaction>
</comment>
<gene>
    <name evidence="2" type="primary">ND3</name>
</gene>